<evidence type="ECO:0008006" key="4">
    <source>
        <dbReference type="Google" id="ProtNLM"/>
    </source>
</evidence>
<keyword evidence="1" id="KW-0812">Transmembrane</keyword>
<feature type="transmembrane region" description="Helical" evidence="1">
    <location>
        <begin position="6"/>
        <end position="23"/>
    </location>
</feature>
<accession>A0A554LIC5</accession>
<evidence type="ECO:0000313" key="3">
    <source>
        <dbReference type="Proteomes" id="UP000315689"/>
    </source>
</evidence>
<feature type="transmembrane region" description="Helical" evidence="1">
    <location>
        <begin position="35"/>
        <end position="56"/>
    </location>
</feature>
<sequence>MNNFSSIIISLIVGFLGVVPSLFPELVQKSLKWRILSIAIAFFLILLIITFKKWWSYAREISPKLVSFLLWFVHPLAKIIYLFSLVGLIILLSGFNSKIILLGGLILIVSLSSIKWFPIKSRRFEDNFEETLKSWEVVTGNPSINEQFGNPQPDLDLHFVSGGTNCLLYLVPIDSPRNGSIECDVYLEPGALFNIIFHVDSVTEKWYMARLDTRNGMKDGFLKGGRSGWAEFSMGKSNSSPKTWHRMKLELDGPKIKLYRDGNLLAEMGDSEFKDGRIGIFNEVGEVHIDNFLVEVKG</sequence>
<evidence type="ECO:0000313" key="2">
    <source>
        <dbReference type="EMBL" id="TSC92389.1"/>
    </source>
</evidence>
<gene>
    <name evidence="2" type="ORF">CEN89_725</name>
</gene>
<reference evidence="2 3" key="1">
    <citation type="submission" date="2017-07" db="EMBL/GenBank/DDBJ databases">
        <title>Mechanisms for carbon and nitrogen cycling indicate functional differentiation within the Candidate Phyla Radiation.</title>
        <authorList>
            <person name="Danczak R.E."/>
            <person name="Johnston M.D."/>
            <person name="Kenah C."/>
            <person name="Slattery M."/>
            <person name="Wrighton K.C."/>
            <person name="Wilkins M.J."/>
        </authorList>
    </citation>
    <scope>NUCLEOTIDE SEQUENCE [LARGE SCALE GENOMIC DNA]</scope>
    <source>
        <strain evidence="2">Licking1014_7</strain>
    </source>
</reference>
<name>A0A554LIC5_9BACT</name>
<comment type="caution">
    <text evidence="2">The sequence shown here is derived from an EMBL/GenBank/DDBJ whole genome shotgun (WGS) entry which is preliminary data.</text>
</comment>
<protein>
    <recommendedName>
        <fullName evidence="4">3-keto-disaccharide hydrolase domain-containing protein</fullName>
    </recommendedName>
</protein>
<dbReference type="Proteomes" id="UP000315689">
    <property type="component" value="Unassembled WGS sequence"/>
</dbReference>
<proteinExistence type="predicted"/>
<dbReference type="Gene3D" id="2.60.120.560">
    <property type="entry name" value="Exo-inulinase, domain 1"/>
    <property type="match status" value="1"/>
</dbReference>
<keyword evidence="1" id="KW-0472">Membrane</keyword>
<dbReference type="EMBL" id="VMGK01000030">
    <property type="protein sequence ID" value="TSC92389.1"/>
    <property type="molecule type" value="Genomic_DNA"/>
</dbReference>
<evidence type="ECO:0000256" key="1">
    <source>
        <dbReference type="SAM" id="Phobius"/>
    </source>
</evidence>
<dbReference type="AlphaFoldDB" id="A0A554LIC5"/>
<feature type="transmembrane region" description="Helical" evidence="1">
    <location>
        <begin position="68"/>
        <end position="92"/>
    </location>
</feature>
<keyword evidence="1" id="KW-1133">Transmembrane helix</keyword>
<feature type="transmembrane region" description="Helical" evidence="1">
    <location>
        <begin position="99"/>
        <end position="117"/>
    </location>
</feature>
<organism evidence="2 3">
    <name type="scientific">Candidatus Berkelbacteria bacterium Licking1014_7</name>
    <dbReference type="NCBI Taxonomy" id="2017147"/>
    <lineage>
        <taxon>Bacteria</taxon>
        <taxon>Candidatus Berkelbacteria</taxon>
    </lineage>
</organism>